<evidence type="ECO:0000313" key="3">
    <source>
        <dbReference type="Proteomes" id="UP001283361"/>
    </source>
</evidence>
<keyword evidence="3" id="KW-1185">Reference proteome</keyword>
<feature type="compositionally biased region" description="Polar residues" evidence="1">
    <location>
        <begin position="56"/>
        <end position="69"/>
    </location>
</feature>
<gene>
    <name evidence="2" type="ORF">RRG08_016981</name>
</gene>
<proteinExistence type="predicted"/>
<dbReference type="Proteomes" id="UP001283361">
    <property type="component" value="Unassembled WGS sequence"/>
</dbReference>
<reference evidence="2" key="1">
    <citation type="journal article" date="2023" name="G3 (Bethesda)">
        <title>A reference genome for the long-term kleptoplast-retaining sea slug Elysia crispata morphotype clarki.</title>
        <authorList>
            <person name="Eastman K.E."/>
            <person name="Pendleton A.L."/>
            <person name="Shaikh M.A."/>
            <person name="Suttiyut T."/>
            <person name="Ogas R."/>
            <person name="Tomko P."/>
            <person name="Gavelis G."/>
            <person name="Widhalm J.R."/>
            <person name="Wisecaver J.H."/>
        </authorList>
    </citation>
    <scope>NUCLEOTIDE SEQUENCE</scope>
    <source>
        <strain evidence="2">ECLA1</strain>
    </source>
</reference>
<feature type="region of interest" description="Disordered" evidence="1">
    <location>
        <begin position="56"/>
        <end position="86"/>
    </location>
</feature>
<comment type="caution">
    <text evidence="2">The sequence shown here is derived from an EMBL/GenBank/DDBJ whole genome shotgun (WGS) entry which is preliminary data.</text>
</comment>
<name>A0AAE0XYR0_9GAST</name>
<evidence type="ECO:0000313" key="2">
    <source>
        <dbReference type="EMBL" id="KAK3726672.1"/>
    </source>
</evidence>
<accession>A0AAE0XYR0</accession>
<evidence type="ECO:0000256" key="1">
    <source>
        <dbReference type="SAM" id="MobiDB-lite"/>
    </source>
</evidence>
<dbReference type="AlphaFoldDB" id="A0AAE0XYR0"/>
<organism evidence="2 3">
    <name type="scientific">Elysia crispata</name>
    <name type="common">lettuce slug</name>
    <dbReference type="NCBI Taxonomy" id="231223"/>
    <lineage>
        <taxon>Eukaryota</taxon>
        <taxon>Metazoa</taxon>
        <taxon>Spiralia</taxon>
        <taxon>Lophotrochozoa</taxon>
        <taxon>Mollusca</taxon>
        <taxon>Gastropoda</taxon>
        <taxon>Heterobranchia</taxon>
        <taxon>Euthyneura</taxon>
        <taxon>Panpulmonata</taxon>
        <taxon>Sacoglossa</taxon>
        <taxon>Placobranchoidea</taxon>
        <taxon>Plakobranchidae</taxon>
        <taxon>Elysia</taxon>
    </lineage>
</organism>
<dbReference type="EMBL" id="JAWDGP010007289">
    <property type="protein sequence ID" value="KAK3726672.1"/>
    <property type="molecule type" value="Genomic_DNA"/>
</dbReference>
<sequence>MKRRKVHKKCAMHEVGLAGELRSYLHHCCIDCGDNPVFGEQPIRAERRALYRATNDQAMTQMRKSNDTYGSPGKREKRREEYTGEI</sequence>
<protein>
    <submittedName>
        <fullName evidence="2">Uncharacterized protein</fullName>
    </submittedName>
</protein>